<dbReference type="OrthoDB" id="3797824at2759"/>
<organism evidence="2 3">
    <name type="scientific">Dothidotthia symphoricarpi CBS 119687</name>
    <dbReference type="NCBI Taxonomy" id="1392245"/>
    <lineage>
        <taxon>Eukaryota</taxon>
        <taxon>Fungi</taxon>
        <taxon>Dikarya</taxon>
        <taxon>Ascomycota</taxon>
        <taxon>Pezizomycotina</taxon>
        <taxon>Dothideomycetes</taxon>
        <taxon>Pleosporomycetidae</taxon>
        <taxon>Pleosporales</taxon>
        <taxon>Dothidotthiaceae</taxon>
        <taxon>Dothidotthia</taxon>
    </lineage>
</organism>
<feature type="compositionally biased region" description="Basic and acidic residues" evidence="1">
    <location>
        <begin position="193"/>
        <end position="206"/>
    </location>
</feature>
<evidence type="ECO:0000313" key="2">
    <source>
        <dbReference type="EMBL" id="KAF2132658.1"/>
    </source>
</evidence>
<evidence type="ECO:0000256" key="1">
    <source>
        <dbReference type="SAM" id="MobiDB-lite"/>
    </source>
</evidence>
<gene>
    <name evidence="2" type="ORF">P153DRAFT_333118</name>
</gene>
<protein>
    <submittedName>
        <fullName evidence="2">Uncharacterized protein</fullName>
    </submittedName>
</protein>
<proteinExistence type="predicted"/>
<reference evidence="2" key="1">
    <citation type="journal article" date="2020" name="Stud. Mycol.">
        <title>101 Dothideomycetes genomes: a test case for predicting lifestyles and emergence of pathogens.</title>
        <authorList>
            <person name="Haridas S."/>
            <person name="Albert R."/>
            <person name="Binder M."/>
            <person name="Bloem J."/>
            <person name="Labutti K."/>
            <person name="Salamov A."/>
            <person name="Andreopoulos B."/>
            <person name="Baker S."/>
            <person name="Barry K."/>
            <person name="Bills G."/>
            <person name="Bluhm B."/>
            <person name="Cannon C."/>
            <person name="Castanera R."/>
            <person name="Culley D."/>
            <person name="Daum C."/>
            <person name="Ezra D."/>
            <person name="Gonzalez J."/>
            <person name="Henrissat B."/>
            <person name="Kuo A."/>
            <person name="Liang C."/>
            <person name="Lipzen A."/>
            <person name="Lutzoni F."/>
            <person name="Magnuson J."/>
            <person name="Mondo S."/>
            <person name="Nolan M."/>
            <person name="Ohm R."/>
            <person name="Pangilinan J."/>
            <person name="Park H.-J."/>
            <person name="Ramirez L."/>
            <person name="Alfaro M."/>
            <person name="Sun H."/>
            <person name="Tritt A."/>
            <person name="Yoshinaga Y."/>
            <person name="Zwiers L.-H."/>
            <person name="Turgeon B."/>
            <person name="Goodwin S."/>
            <person name="Spatafora J."/>
            <person name="Crous P."/>
            <person name="Grigoriev I."/>
        </authorList>
    </citation>
    <scope>NUCLEOTIDE SEQUENCE</scope>
    <source>
        <strain evidence="2">CBS 119687</strain>
    </source>
</reference>
<dbReference type="AlphaFoldDB" id="A0A6A6AND5"/>
<sequence length="322" mass="34385">MYQRHMCPSVGVLRRSLAGDVVATSKCSSRALHVSVKRQDDQQPSGAAPSAPTPANPNSRTARNAAAFKQIASLPNRRIIPGGLARGNFPSGQTAPPPRRQPSSENPAASTPDATPSSGAPRPAKLAKGPRTPRTTSPTGTMARAPNKLRITREPMLPGFAPSPRGPNLQARQDRRGAGPGGDRGAKGGPGRGNEDRPKKRERKTDGGNAARMAPADVKVESTLSDGMVHHLLRLQRKEWDRVPYEPKYAPGSFAANELVHAGRELFRGEVPPVQVWGALERRIGVVGMHGAAAHLKVRRVLDGDAEPFGEEEENTLKEKSG</sequence>
<dbReference type="Proteomes" id="UP000799771">
    <property type="component" value="Unassembled WGS sequence"/>
</dbReference>
<feature type="compositionally biased region" description="Low complexity" evidence="1">
    <location>
        <begin position="129"/>
        <end position="141"/>
    </location>
</feature>
<evidence type="ECO:0000313" key="3">
    <source>
        <dbReference type="Proteomes" id="UP000799771"/>
    </source>
</evidence>
<name>A0A6A6AND5_9PLEO</name>
<keyword evidence="3" id="KW-1185">Reference proteome</keyword>
<feature type="compositionally biased region" description="Polar residues" evidence="1">
    <location>
        <begin position="101"/>
        <end position="118"/>
    </location>
</feature>
<feature type="region of interest" description="Disordered" evidence="1">
    <location>
        <begin position="32"/>
        <end position="215"/>
    </location>
</feature>
<dbReference type="RefSeq" id="XP_033527045.1">
    <property type="nucleotide sequence ID" value="XM_033665554.1"/>
</dbReference>
<dbReference type="EMBL" id="ML977500">
    <property type="protein sequence ID" value="KAF2132658.1"/>
    <property type="molecule type" value="Genomic_DNA"/>
</dbReference>
<feature type="compositionally biased region" description="Gly residues" evidence="1">
    <location>
        <begin position="178"/>
        <end position="192"/>
    </location>
</feature>
<accession>A0A6A6AND5</accession>
<dbReference type="GeneID" id="54405986"/>